<reference evidence="1" key="1">
    <citation type="submission" date="2018-05" db="EMBL/GenBank/DDBJ databases">
        <title>Draft genome of Mucuna pruriens seed.</title>
        <authorList>
            <person name="Nnadi N.E."/>
            <person name="Vos R."/>
            <person name="Hasami M.H."/>
            <person name="Devisetty U.K."/>
            <person name="Aguiy J.C."/>
        </authorList>
    </citation>
    <scope>NUCLEOTIDE SEQUENCE [LARGE SCALE GENOMIC DNA]</scope>
    <source>
        <strain evidence="1">JCA_2017</strain>
    </source>
</reference>
<dbReference type="AlphaFoldDB" id="A0A371E0J5"/>
<protein>
    <submittedName>
        <fullName evidence="1">Uncharacterized protein</fullName>
    </submittedName>
</protein>
<feature type="non-terminal residue" evidence="1">
    <location>
        <position position="1"/>
    </location>
</feature>
<comment type="caution">
    <text evidence="1">The sequence shown here is derived from an EMBL/GenBank/DDBJ whole genome shotgun (WGS) entry which is preliminary data.</text>
</comment>
<evidence type="ECO:0000313" key="2">
    <source>
        <dbReference type="Proteomes" id="UP000257109"/>
    </source>
</evidence>
<name>A0A371E0J5_MUCPR</name>
<gene>
    <name evidence="1" type="ORF">CR513_62396</name>
</gene>
<proteinExistence type="predicted"/>
<dbReference type="EMBL" id="QJKJ01017642">
    <property type="protein sequence ID" value="RDX58296.1"/>
    <property type="molecule type" value="Genomic_DNA"/>
</dbReference>
<keyword evidence="2" id="KW-1185">Reference proteome</keyword>
<accession>A0A371E0J5</accession>
<evidence type="ECO:0000313" key="1">
    <source>
        <dbReference type="EMBL" id="RDX58296.1"/>
    </source>
</evidence>
<organism evidence="1 2">
    <name type="scientific">Mucuna pruriens</name>
    <name type="common">Velvet bean</name>
    <name type="synonym">Dolichos pruriens</name>
    <dbReference type="NCBI Taxonomy" id="157652"/>
    <lineage>
        <taxon>Eukaryota</taxon>
        <taxon>Viridiplantae</taxon>
        <taxon>Streptophyta</taxon>
        <taxon>Embryophyta</taxon>
        <taxon>Tracheophyta</taxon>
        <taxon>Spermatophyta</taxon>
        <taxon>Magnoliopsida</taxon>
        <taxon>eudicotyledons</taxon>
        <taxon>Gunneridae</taxon>
        <taxon>Pentapetalae</taxon>
        <taxon>rosids</taxon>
        <taxon>fabids</taxon>
        <taxon>Fabales</taxon>
        <taxon>Fabaceae</taxon>
        <taxon>Papilionoideae</taxon>
        <taxon>50 kb inversion clade</taxon>
        <taxon>NPAAA clade</taxon>
        <taxon>indigoferoid/millettioid clade</taxon>
        <taxon>Phaseoleae</taxon>
        <taxon>Mucuna</taxon>
    </lineage>
</organism>
<dbReference type="Proteomes" id="UP000257109">
    <property type="component" value="Unassembled WGS sequence"/>
</dbReference>
<sequence length="205" mass="23963">IRRRSAKDSSVSSRLTVHSRLLSLFSIQRVLLFLFWKKPMNMRVAFRPNLEFPNANCGYMPLSHYFPSEQGYNGLDCFHILRVRSSRVQVSWYRRQFSKDIAKILYRASAYHSWHLAFPEAFVENLCKFVLVGWRSTHKIDPLRLLGKLIKTLSKLFVMHGRKDALGSLKVFSSNIFIRKHKVLTRLKGAQLALEDNDLESLHKL</sequence>
<feature type="non-terminal residue" evidence="1">
    <location>
        <position position="205"/>
    </location>
</feature>